<accession>A0A448TVE1</accession>
<reference evidence="2 3" key="1">
    <citation type="submission" date="2018-12" db="EMBL/GenBank/DDBJ databases">
        <authorList>
            <consortium name="Pathogen Informatics"/>
        </authorList>
    </citation>
    <scope>NUCLEOTIDE SEQUENCE [LARGE SCALE GENOMIC DNA]</scope>
    <source>
        <strain evidence="2 3">NCTC12871</strain>
    </source>
</reference>
<dbReference type="KEGG" id="adp:NCTC12871_01390"/>
<dbReference type="Gene3D" id="1.25.40.10">
    <property type="entry name" value="Tetratricopeptide repeat domain"/>
    <property type="match status" value="1"/>
</dbReference>
<dbReference type="SUPFAM" id="SSF48452">
    <property type="entry name" value="TPR-like"/>
    <property type="match status" value="1"/>
</dbReference>
<feature type="chain" id="PRO_5019334436" evidence="1">
    <location>
        <begin position="22"/>
        <end position="270"/>
    </location>
</feature>
<evidence type="ECO:0000256" key="1">
    <source>
        <dbReference type="SAM" id="SignalP"/>
    </source>
</evidence>
<protein>
    <submittedName>
        <fullName evidence="2">Tight adherence protein D</fullName>
    </submittedName>
</protein>
<organism evidence="2 3">
    <name type="scientific">Actinobacillus delphinicola</name>
    <dbReference type="NCBI Taxonomy" id="51161"/>
    <lineage>
        <taxon>Bacteria</taxon>
        <taxon>Pseudomonadati</taxon>
        <taxon>Pseudomonadota</taxon>
        <taxon>Gammaproteobacteria</taxon>
        <taxon>Pasteurellales</taxon>
        <taxon>Pasteurellaceae</taxon>
        <taxon>Actinobacillus</taxon>
    </lineage>
</organism>
<keyword evidence="3" id="KW-1185">Reference proteome</keyword>
<dbReference type="RefSeq" id="WP_126600209.1">
    <property type="nucleotide sequence ID" value="NZ_LR134510.1"/>
</dbReference>
<evidence type="ECO:0000313" key="2">
    <source>
        <dbReference type="EMBL" id="VEJ09901.1"/>
    </source>
</evidence>
<proteinExistence type="predicted"/>
<dbReference type="AlphaFoldDB" id="A0A448TVE1"/>
<dbReference type="InterPro" id="IPR011990">
    <property type="entry name" value="TPR-like_helical_dom_sf"/>
</dbReference>
<feature type="signal peptide" evidence="1">
    <location>
        <begin position="1"/>
        <end position="21"/>
    </location>
</feature>
<evidence type="ECO:0000313" key="3">
    <source>
        <dbReference type="Proteomes" id="UP000279799"/>
    </source>
</evidence>
<gene>
    <name evidence="2" type="ORF">NCTC12871_01390</name>
</gene>
<dbReference type="EMBL" id="LR134510">
    <property type="protein sequence ID" value="VEJ09901.1"/>
    <property type="molecule type" value="Genomic_DNA"/>
</dbReference>
<dbReference type="Pfam" id="PF13431">
    <property type="entry name" value="TPR_17"/>
    <property type="match status" value="1"/>
</dbReference>
<dbReference type="Proteomes" id="UP000279799">
    <property type="component" value="Chromosome"/>
</dbReference>
<dbReference type="OrthoDB" id="6480168at2"/>
<name>A0A448TVE1_9PAST</name>
<sequence length="270" mass="30359">MLNKKHLKPLFLAGLITLVSACSSHSSYNDATQSNLNINNPTVFADREKFYQSTKNYQALIELYRARLSEEDQRDETNPALTYRLAQTYFAAKDYNSALTYLAPLLNNKNYMEQALLLETKALIKLQRPAQALTVASQLINLYPKNADAYNNRAIAYSQLGKPAKAYIDFISARGHYLNDLVAINNLGMLSLVQGDYQNAVRLLMPEYLNGVRDKVLMHNLVFALVKAGKIEDAKNIIQNNQLSSFPDSLISALKATPRFSVKNMRSAQN</sequence>
<keyword evidence="1" id="KW-0732">Signal</keyword>
<dbReference type="PROSITE" id="PS51257">
    <property type="entry name" value="PROKAR_LIPOPROTEIN"/>
    <property type="match status" value="1"/>
</dbReference>